<name>A0A927JAZ8_9ACTN</name>
<dbReference type="InterPro" id="IPR019251">
    <property type="entry name" value="DUF2231_TM"/>
</dbReference>
<dbReference type="EMBL" id="JACYWE010000001">
    <property type="protein sequence ID" value="MBD8505107.1"/>
    <property type="molecule type" value="Genomic_DNA"/>
</dbReference>
<feature type="transmembrane region" description="Helical" evidence="1">
    <location>
        <begin position="113"/>
        <end position="135"/>
    </location>
</feature>
<feature type="domain" description="DUF2231" evidence="2">
    <location>
        <begin position="6"/>
        <end position="147"/>
    </location>
</feature>
<dbReference type="Pfam" id="PF09990">
    <property type="entry name" value="DUF2231"/>
    <property type="match status" value="1"/>
</dbReference>
<dbReference type="AlphaFoldDB" id="A0A927JAZ8"/>
<keyword evidence="4" id="KW-1185">Reference proteome</keyword>
<keyword evidence="1" id="KW-0472">Membrane</keyword>
<evidence type="ECO:0000313" key="3">
    <source>
        <dbReference type="EMBL" id="MBD8505107.1"/>
    </source>
</evidence>
<dbReference type="RefSeq" id="WP_192037584.1">
    <property type="nucleotide sequence ID" value="NZ_JACYWE010000001.1"/>
</dbReference>
<organism evidence="3 4">
    <name type="scientific">Lolliginicoccus lacisalsi</name>
    <dbReference type="NCBI Taxonomy" id="2742202"/>
    <lineage>
        <taxon>Bacteria</taxon>
        <taxon>Bacillati</taxon>
        <taxon>Actinomycetota</taxon>
        <taxon>Actinomycetes</taxon>
        <taxon>Mycobacteriales</taxon>
        <taxon>Hoyosellaceae</taxon>
        <taxon>Lolliginicoccus</taxon>
    </lineage>
</organism>
<feature type="transmembrane region" description="Helical" evidence="1">
    <location>
        <begin position="86"/>
        <end position="106"/>
    </location>
</feature>
<feature type="transmembrane region" description="Helical" evidence="1">
    <location>
        <begin position="41"/>
        <end position="66"/>
    </location>
</feature>
<gene>
    <name evidence="3" type="ORF">HT102_01205</name>
</gene>
<dbReference type="Proteomes" id="UP000642993">
    <property type="component" value="Unassembled WGS sequence"/>
</dbReference>
<evidence type="ECO:0000256" key="1">
    <source>
        <dbReference type="SAM" id="Phobius"/>
    </source>
</evidence>
<keyword evidence="1" id="KW-0812">Transmembrane</keyword>
<reference evidence="3" key="1">
    <citation type="submission" date="2020-09" db="EMBL/GenBank/DDBJ databases">
        <title>Hoyosella lacisalsi sp. nov., a halotolerant actinobacterium isolated from soil of Lake Gudzhirganskoe.</title>
        <authorList>
            <person name="Yang Q."/>
            <person name="Guo P.Y."/>
            <person name="Liu S.W."/>
            <person name="Li F.N."/>
            <person name="Sun C.H."/>
        </authorList>
    </citation>
    <scope>NUCLEOTIDE SEQUENCE</scope>
    <source>
        <strain evidence="3">G463</strain>
    </source>
</reference>
<evidence type="ECO:0000313" key="4">
    <source>
        <dbReference type="Proteomes" id="UP000642993"/>
    </source>
</evidence>
<protein>
    <recommendedName>
        <fullName evidence="2">DUF2231 domain-containing protein</fullName>
    </recommendedName>
</protein>
<evidence type="ECO:0000259" key="2">
    <source>
        <dbReference type="Pfam" id="PF09990"/>
    </source>
</evidence>
<accession>A0A927JAZ8</accession>
<feature type="transmembrane region" description="Helical" evidence="1">
    <location>
        <begin position="12"/>
        <end position="34"/>
    </location>
</feature>
<proteinExistence type="predicted"/>
<comment type="caution">
    <text evidence="3">The sequence shown here is derived from an EMBL/GenBank/DDBJ whole genome shotgun (WGS) entry which is preliminary data.</text>
</comment>
<sequence length="160" mass="16707">MSTFNGLPAHPLLVHFLVVLPPALALLLITCAVWPAARERFVVTLLPLSLVILILTPLTTSAGNALAEVFPPELIAEHKELGETMIYVSASLVLVSALVTAVYMLGKQRKLNAAIPIAVAAITIVVGIAACYQTYRIGDSGARAVWGGTTLSLGPAVTGP</sequence>
<keyword evidence="1" id="KW-1133">Transmembrane helix</keyword>